<gene>
    <name evidence="2" type="ORF">VNO77_00772</name>
</gene>
<dbReference type="EMBL" id="JAYMYQ010000001">
    <property type="protein sequence ID" value="KAK7358832.1"/>
    <property type="molecule type" value="Genomic_DNA"/>
</dbReference>
<comment type="caution">
    <text evidence="2">The sequence shown here is derived from an EMBL/GenBank/DDBJ whole genome shotgun (WGS) entry which is preliminary data.</text>
</comment>
<protein>
    <submittedName>
        <fullName evidence="2">Uncharacterized protein</fullName>
    </submittedName>
</protein>
<reference evidence="2 3" key="1">
    <citation type="submission" date="2024-01" db="EMBL/GenBank/DDBJ databases">
        <title>The genomes of 5 underutilized Papilionoideae crops provide insights into root nodulation and disease resistanc.</title>
        <authorList>
            <person name="Jiang F."/>
        </authorList>
    </citation>
    <scope>NUCLEOTIDE SEQUENCE [LARGE SCALE GENOMIC DNA]</scope>
    <source>
        <strain evidence="2">LVBAO_FW01</strain>
        <tissue evidence="2">Leaves</tissue>
    </source>
</reference>
<dbReference type="AlphaFoldDB" id="A0AAN9R4D0"/>
<organism evidence="2 3">
    <name type="scientific">Canavalia gladiata</name>
    <name type="common">Sword bean</name>
    <name type="synonym">Dolichos gladiatus</name>
    <dbReference type="NCBI Taxonomy" id="3824"/>
    <lineage>
        <taxon>Eukaryota</taxon>
        <taxon>Viridiplantae</taxon>
        <taxon>Streptophyta</taxon>
        <taxon>Embryophyta</taxon>
        <taxon>Tracheophyta</taxon>
        <taxon>Spermatophyta</taxon>
        <taxon>Magnoliopsida</taxon>
        <taxon>eudicotyledons</taxon>
        <taxon>Gunneridae</taxon>
        <taxon>Pentapetalae</taxon>
        <taxon>rosids</taxon>
        <taxon>fabids</taxon>
        <taxon>Fabales</taxon>
        <taxon>Fabaceae</taxon>
        <taxon>Papilionoideae</taxon>
        <taxon>50 kb inversion clade</taxon>
        <taxon>NPAAA clade</taxon>
        <taxon>indigoferoid/millettioid clade</taxon>
        <taxon>Phaseoleae</taxon>
        <taxon>Canavalia</taxon>
    </lineage>
</organism>
<dbReference type="Proteomes" id="UP001367508">
    <property type="component" value="Unassembled WGS sequence"/>
</dbReference>
<accession>A0AAN9R4D0</accession>
<evidence type="ECO:0000256" key="1">
    <source>
        <dbReference type="SAM" id="MobiDB-lite"/>
    </source>
</evidence>
<feature type="region of interest" description="Disordered" evidence="1">
    <location>
        <begin position="66"/>
        <end position="89"/>
    </location>
</feature>
<keyword evidence="3" id="KW-1185">Reference proteome</keyword>
<name>A0AAN9R4D0_CANGL</name>
<proteinExistence type="predicted"/>
<sequence length="107" mass="11933">MIVPSSHFVLSHYVTASISLESQFVGRKKIFSFAKIASDHACLSVCCGKFSHFPSDLQRWTSSVGIGRDPMADQSDSTSISQGKKKASRWQRSKLQNEIQIVVLAWE</sequence>
<evidence type="ECO:0000313" key="2">
    <source>
        <dbReference type="EMBL" id="KAK7358832.1"/>
    </source>
</evidence>
<evidence type="ECO:0000313" key="3">
    <source>
        <dbReference type="Proteomes" id="UP001367508"/>
    </source>
</evidence>